<dbReference type="AlphaFoldDB" id="J9D1W4"/>
<name>J9D1W4_9ZZZZ</name>
<sequence>MKWENLCHSTDSSMPCSKALCSIWDKEPLKMHVGRSNLSKTKNKRPSTDVSSMFCS</sequence>
<accession>J9D1W4</accession>
<evidence type="ECO:0000256" key="1">
    <source>
        <dbReference type="SAM" id="MobiDB-lite"/>
    </source>
</evidence>
<gene>
    <name evidence="2" type="ORF">EVA_05313</name>
</gene>
<reference evidence="2" key="1">
    <citation type="journal article" date="2012" name="PLoS ONE">
        <title>Gene sets for utilization of primary and secondary nutrition supplies in the distal gut of endangered iberian lynx.</title>
        <authorList>
            <person name="Alcaide M."/>
            <person name="Messina E."/>
            <person name="Richter M."/>
            <person name="Bargiela R."/>
            <person name="Peplies J."/>
            <person name="Huws S.A."/>
            <person name="Newbold C.J."/>
            <person name="Golyshin P.N."/>
            <person name="Simon M.A."/>
            <person name="Lopez G."/>
            <person name="Yakimov M.M."/>
            <person name="Ferrer M."/>
        </authorList>
    </citation>
    <scope>NUCLEOTIDE SEQUENCE</scope>
</reference>
<comment type="caution">
    <text evidence="2">The sequence shown here is derived from an EMBL/GenBank/DDBJ whole genome shotgun (WGS) entry which is preliminary data.</text>
</comment>
<proteinExistence type="predicted"/>
<evidence type="ECO:0000313" key="2">
    <source>
        <dbReference type="EMBL" id="EJX06581.1"/>
    </source>
</evidence>
<protein>
    <submittedName>
        <fullName evidence="2">Uncharacterized protein</fullName>
    </submittedName>
</protein>
<organism evidence="2">
    <name type="scientific">gut metagenome</name>
    <dbReference type="NCBI Taxonomy" id="749906"/>
    <lineage>
        <taxon>unclassified sequences</taxon>
        <taxon>metagenomes</taxon>
        <taxon>organismal metagenomes</taxon>
    </lineage>
</organism>
<feature type="region of interest" description="Disordered" evidence="1">
    <location>
        <begin position="35"/>
        <end position="56"/>
    </location>
</feature>
<dbReference type="EMBL" id="AMCI01001115">
    <property type="protein sequence ID" value="EJX06581.1"/>
    <property type="molecule type" value="Genomic_DNA"/>
</dbReference>